<gene>
    <name evidence="6" type="ORF">CSUI_005720</name>
</gene>
<feature type="compositionally biased region" description="Basic and acidic residues" evidence="4">
    <location>
        <begin position="221"/>
        <end position="242"/>
    </location>
</feature>
<feature type="region of interest" description="Disordered" evidence="4">
    <location>
        <begin position="298"/>
        <end position="375"/>
    </location>
</feature>
<feature type="compositionally biased region" description="Basic and acidic residues" evidence="4">
    <location>
        <begin position="340"/>
        <end position="354"/>
    </location>
</feature>
<dbReference type="GO" id="GO:0031119">
    <property type="term" value="P:tRNA pseudouridine synthesis"/>
    <property type="evidence" value="ECO:0007669"/>
    <property type="project" value="TreeGrafter"/>
</dbReference>
<dbReference type="EMBL" id="MIGC01002756">
    <property type="protein sequence ID" value="PHJ20445.1"/>
    <property type="molecule type" value="Genomic_DNA"/>
</dbReference>
<dbReference type="GeneID" id="94429101"/>
<feature type="compositionally biased region" description="Polar residues" evidence="4">
    <location>
        <begin position="524"/>
        <end position="533"/>
    </location>
</feature>
<feature type="domain" description="Pus10-like C-terminal" evidence="5">
    <location>
        <begin position="565"/>
        <end position="616"/>
    </location>
</feature>
<keyword evidence="2" id="KW-0819">tRNA processing</keyword>
<dbReference type="EC" id="5.4.99.25" evidence="1"/>
<evidence type="ECO:0000256" key="2">
    <source>
        <dbReference type="ARBA" id="ARBA00022694"/>
    </source>
</evidence>
<keyword evidence="7" id="KW-1185">Reference proteome</keyword>
<dbReference type="PANTHER" id="PTHR21568">
    <property type="entry name" value="TRNA PSEUDOURIDINE SYNTHASE PUS10"/>
    <property type="match status" value="1"/>
</dbReference>
<feature type="region of interest" description="Disordered" evidence="4">
    <location>
        <begin position="408"/>
        <end position="448"/>
    </location>
</feature>
<dbReference type="AlphaFoldDB" id="A0A2C6KWJ2"/>
<organism evidence="6 7">
    <name type="scientific">Cystoisospora suis</name>
    <dbReference type="NCBI Taxonomy" id="483139"/>
    <lineage>
        <taxon>Eukaryota</taxon>
        <taxon>Sar</taxon>
        <taxon>Alveolata</taxon>
        <taxon>Apicomplexa</taxon>
        <taxon>Conoidasida</taxon>
        <taxon>Coccidia</taxon>
        <taxon>Eucoccidiorida</taxon>
        <taxon>Eimeriorina</taxon>
        <taxon>Sarcocystidae</taxon>
        <taxon>Cystoisospora</taxon>
    </lineage>
</organism>
<name>A0A2C6KWJ2_9APIC</name>
<dbReference type="InterPro" id="IPR048741">
    <property type="entry name" value="Pus10-like_C"/>
</dbReference>
<feature type="compositionally biased region" description="Basic and acidic residues" evidence="4">
    <location>
        <begin position="146"/>
        <end position="160"/>
    </location>
</feature>
<reference evidence="6 7" key="1">
    <citation type="journal article" date="2017" name="Int. J. Parasitol.">
        <title>The genome of the protozoan parasite Cystoisospora suis and a reverse vaccinology approach to identify vaccine candidates.</title>
        <authorList>
            <person name="Palmieri N."/>
            <person name="Shrestha A."/>
            <person name="Ruttkowski B."/>
            <person name="Beck T."/>
            <person name="Vogl C."/>
            <person name="Tomley F."/>
            <person name="Blake D.P."/>
            <person name="Joachim A."/>
        </authorList>
    </citation>
    <scope>NUCLEOTIDE SEQUENCE [LARGE SCALE GENOMIC DNA]</scope>
    <source>
        <strain evidence="6 7">Wien I</strain>
    </source>
</reference>
<feature type="compositionally biased region" description="Polar residues" evidence="4">
    <location>
        <begin position="186"/>
        <end position="210"/>
    </location>
</feature>
<evidence type="ECO:0000256" key="1">
    <source>
        <dbReference type="ARBA" id="ARBA00012787"/>
    </source>
</evidence>
<evidence type="ECO:0000256" key="3">
    <source>
        <dbReference type="ARBA" id="ARBA00023235"/>
    </source>
</evidence>
<evidence type="ECO:0000313" key="6">
    <source>
        <dbReference type="EMBL" id="PHJ20445.1"/>
    </source>
</evidence>
<dbReference type="Proteomes" id="UP000221165">
    <property type="component" value="Unassembled WGS sequence"/>
</dbReference>
<evidence type="ECO:0000259" key="5">
    <source>
        <dbReference type="Pfam" id="PF21238"/>
    </source>
</evidence>
<comment type="caution">
    <text evidence="6">The sequence shown here is derived from an EMBL/GenBank/DDBJ whole genome shotgun (WGS) entry which is preliminary data.</text>
</comment>
<feature type="region of interest" description="Disordered" evidence="4">
    <location>
        <begin position="497"/>
        <end position="545"/>
    </location>
</feature>
<feature type="compositionally biased region" description="Basic and acidic residues" evidence="4">
    <location>
        <begin position="512"/>
        <end position="523"/>
    </location>
</feature>
<feature type="compositionally biased region" description="Basic and acidic residues" evidence="4">
    <location>
        <begin position="535"/>
        <end position="545"/>
    </location>
</feature>
<dbReference type="PANTHER" id="PTHR21568:SF0">
    <property type="entry name" value="TRNA PSEUDOURIDINE SYNTHASE PUS10"/>
    <property type="match status" value="1"/>
</dbReference>
<dbReference type="RefSeq" id="XP_067922133.1">
    <property type="nucleotide sequence ID" value="XM_068065890.1"/>
</dbReference>
<sequence length="616" mass="68587">MASPAVTSTPPLTNSPVSSCSSPPPSPCGMSSLLPQCSLCEGLDFCWLEKQPHVLPMLSELFFGPSLFSATSSYEDHHSSLKSLNCFDNSGLSGCTYTPDSPLLHVVRSLLTAVSIPTTDRCFEREGEKEAESSCQSLNAKPCRSLHKETIPRREGEIPSRKTSSTTPAIVDASTSHVDAHHESTPACNGGNQETSLPDSLTCETQTQYNKDILSSDETETEKHDGDQSREKEKEGEEKEKEKEEEDIPFFRKLLHIAWRLSRDRSFILLAKRTVYQNLFHLHRKQLISSSSLHPIRSKALPSSSSSLSSSLSLNGDSQLKKARSTSSLSHHVLSPSPSIDRKDRQHEESEKKGLHFLSSSLSSPQEEDTPATLEDNPQCVMSIKIHLLLALSSYSLLHPHIRPFLPLPSSSSSSSVSEREKEGGNAMPNGTGASMSRMRRRSLSMKESEMPSESFFSSCACFSRRRDFFLGNSLEDDLTWGLQVDCYLSESSPARCTYTGNHDERKKKKNPTADERDREEKGSSTISSSFEMPQTEKKKAEEKQSNGCEKWMIEDLHALRRIVVIGRYIKNSRELSQSLWIVNNKRKLEMSVEEAVATPLKMIFAAKESRFISAG</sequence>
<proteinExistence type="predicted"/>
<keyword evidence="3" id="KW-0413">Isomerase</keyword>
<dbReference type="Gene3D" id="3.30.70.2510">
    <property type="match status" value="1"/>
</dbReference>
<protein>
    <recommendedName>
        <fullName evidence="1">tRNA pseudouridine(55) synthase</fullName>
        <ecNumber evidence="1">5.4.99.25</ecNumber>
    </recommendedName>
</protein>
<dbReference type="VEuPathDB" id="ToxoDB:CSUI_005720"/>
<dbReference type="GO" id="GO:0160148">
    <property type="term" value="F:tRNA pseudouridine(55) synthase activity"/>
    <property type="evidence" value="ECO:0007669"/>
    <property type="project" value="UniProtKB-EC"/>
</dbReference>
<evidence type="ECO:0000313" key="7">
    <source>
        <dbReference type="Proteomes" id="UP000221165"/>
    </source>
</evidence>
<dbReference type="OrthoDB" id="348667at2759"/>
<feature type="compositionally biased region" description="Low complexity" evidence="4">
    <location>
        <begin position="303"/>
        <end position="314"/>
    </location>
</feature>
<feature type="region of interest" description="Disordered" evidence="4">
    <location>
        <begin position="146"/>
        <end position="246"/>
    </location>
</feature>
<accession>A0A2C6KWJ2</accession>
<dbReference type="InterPro" id="IPR039894">
    <property type="entry name" value="Pus10-like"/>
</dbReference>
<evidence type="ECO:0000256" key="4">
    <source>
        <dbReference type="SAM" id="MobiDB-lite"/>
    </source>
</evidence>
<dbReference type="Pfam" id="PF21238">
    <property type="entry name" value="Pus10_C"/>
    <property type="match status" value="1"/>
</dbReference>
<feature type="compositionally biased region" description="Low complexity" evidence="4">
    <location>
        <begin position="325"/>
        <end position="339"/>
    </location>
</feature>
<feature type="non-terminal residue" evidence="6">
    <location>
        <position position="616"/>
    </location>
</feature>
<feature type="compositionally biased region" description="Polar residues" evidence="4">
    <location>
        <begin position="161"/>
        <end position="177"/>
    </location>
</feature>